<name>A0A0D2NDJ5_HYPSF</name>
<dbReference type="EMBL" id="KN817670">
    <property type="protein sequence ID" value="KJA14666.1"/>
    <property type="molecule type" value="Genomic_DNA"/>
</dbReference>
<protein>
    <recommendedName>
        <fullName evidence="1">F-box domain-containing protein</fullName>
    </recommendedName>
</protein>
<dbReference type="AlphaFoldDB" id="A0A0D2NDJ5"/>
<evidence type="ECO:0000259" key="1">
    <source>
        <dbReference type="Pfam" id="PF12937"/>
    </source>
</evidence>
<keyword evidence="3" id="KW-1185">Reference proteome</keyword>
<dbReference type="InterPro" id="IPR036047">
    <property type="entry name" value="F-box-like_dom_sf"/>
</dbReference>
<dbReference type="SUPFAM" id="SSF81383">
    <property type="entry name" value="F-box domain"/>
    <property type="match status" value="1"/>
</dbReference>
<dbReference type="OrthoDB" id="3066755at2759"/>
<dbReference type="InterPro" id="IPR001810">
    <property type="entry name" value="F-box_dom"/>
</dbReference>
<sequence>MSLSQQAPILELNRDILWEIFGRSDSLNEIRRLSHVCWKWREILLESSTLWARNVDLDALDQKSDCWRNLVLERTGKAMLCVTGRGLVLSSKTPLFDFVADVLDKHWTRIRVLKIDMNLVDSDHERIRQAFDRPAANLQIFSYVSGTLGRAVLPQNLMPNFQLCTDTRRPSWSYMSLLFSRSISPLQHQHFS</sequence>
<proteinExistence type="predicted"/>
<accession>A0A0D2NDJ5</accession>
<evidence type="ECO:0000313" key="3">
    <source>
        <dbReference type="Proteomes" id="UP000054270"/>
    </source>
</evidence>
<feature type="domain" description="F-box" evidence="1">
    <location>
        <begin position="15"/>
        <end position="53"/>
    </location>
</feature>
<reference evidence="3" key="1">
    <citation type="submission" date="2014-04" db="EMBL/GenBank/DDBJ databases">
        <title>Evolutionary Origins and Diversification of the Mycorrhizal Mutualists.</title>
        <authorList>
            <consortium name="DOE Joint Genome Institute"/>
            <consortium name="Mycorrhizal Genomics Consortium"/>
            <person name="Kohler A."/>
            <person name="Kuo A."/>
            <person name="Nagy L.G."/>
            <person name="Floudas D."/>
            <person name="Copeland A."/>
            <person name="Barry K.W."/>
            <person name="Cichocki N."/>
            <person name="Veneault-Fourrey C."/>
            <person name="LaButti K."/>
            <person name="Lindquist E.A."/>
            <person name="Lipzen A."/>
            <person name="Lundell T."/>
            <person name="Morin E."/>
            <person name="Murat C."/>
            <person name="Riley R."/>
            <person name="Ohm R."/>
            <person name="Sun H."/>
            <person name="Tunlid A."/>
            <person name="Henrissat B."/>
            <person name="Grigoriev I.V."/>
            <person name="Hibbett D.S."/>
            <person name="Martin F."/>
        </authorList>
    </citation>
    <scope>NUCLEOTIDE SEQUENCE [LARGE SCALE GENOMIC DNA]</scope>
    <source>
        <strain evidence="3">FD-334 SS-4</strain>
    </source>
</reference>
<evidence type="ECO:0000313" key="2">
    <source>
        <dbReference type="EMBL" id="KJA14666.1"/>
    </source>
</evidence>
<dbReference type="Pfam" id="PF12937">
    <property type="entry name" value="F-box-like"/>
    <property type="match status" value="1"/>
</dbReference>
<dbReference type="Proteomes" id="UP000054270">
    <property type="component" value="Unassembled WGS sequence"/>
</dbReference>
<feature type="non-terminal residue" evidence="2">
    <location>
        <position position="192"/>
    </location>
</feature>
<gene>
    <name evidence="2" type="ORF">HYPSUDRAFT_92275</name>
</gene>
<organism evidence="2 3">
    <name type="scientific">Hypholoma sublateritium (strain FD-334 SS-4)</name>
    <dbReference type="NCBI Taxonomy" id="945553"/>
    <lineage>
        <taxon>Eukaryota</taxon>
        <taxon>Fungi</taxon>
        <taxon>Dikarya</taxon>
        <taxon>Basidiomycota</taxon>
        <taxon>Agaricomycotina</taxon>
        <taxon>Agaricomycetes</taxon>
        <taxon>Agaricomycetidae</taxon>
        <taxon>Agaricales</taxon>
        <taxon>Agaricineae</taxon>
        <taxon>Strophariaceae</taxon>
        <taxon>Hypholoma</taxon>
    </lineage>
</organism>
<dbReference type="Gene3D" id="1.20.1280.50">
    <property type="match status" value="1"/>
</dbReference>